<protein>
    <recommendedName>
        <fullName evidence="1">Trk system potassium uptake protein TrkA</fullName>
    </recommendedName>
</protein>
<dbReference type="Gene3D" id="3.30.70.1450">
    <property type="entry name" value="Regulator of K+ conductance, C-terminal domain"/>
    <property type="match status" value="2"/>
</dbReference>
<dbReference type="NCBIfam" id="NF007031">
    <property type="entry name" value="PRK09496.1-2"/>
    <property type="match status" value="1"/>
</dbReference>
<evidence type="ECO:0000313" key="10">
    <source>
        <dbReference type="Proteomes" id="UP001375370"/>
    </source>
</evidence>
<dbReference type="InterPro" id="IPR050721">
    <property type="entry name" value="Trk_Ktr_HKT_K-transport"/>
</dbReference>
<dbReference type="SUPFAM" id="SSF51735">
    <property type="entry name" value="NAD(P)-binding Rossmann-fold domains"/>
    <property type="match status" value="2"/>
</dbReference>
<dbReference type="PROSITE" id="PS51201">
    <property type="entry name" value="RCK_N"/>
    <property type="match status" value="2"/>
</dbReference>
<name>A0ABZ2J191_9CHLR</name>
<dbReference type="SUPFAM" id="SSF116726">
    <property type="entry name" value="TrkA C-terminal domain-like"/>
    <property type="match status" value="2"/>
</dbReference>
<evidence type="ECO:0000313" key="9">
    <source>
        <dbReference type="EMBL" id="WWX24638.1"/>
    </source>
</evidence>
<feature type="domain" description="RCK N-terminal" evidence="7">
    <location>
        <begin position="237"/>
        <end position="354"/>
    </location>
</feature>
<dbReference type="NCBIfam" id="NF007039">
    <property type="entry name" value="PRK09496.3-2"/>
    <property type="match status" value="1"/>
</dbReference>
<evidence type="ECO:0000256" key="3">
    <source>
        <dbReference type="ARBA" id="ARBA00022538"/>
    </source>
</evidence>
<keyword evidence="3" id="KW-0633">Potassium transport</keyword>
<dbReference type="PROSITE" id="PS51202">
    <property type="entry name" value="RCK_C"/>
    <property type="match status" value="2"/>
</dbReference>
<dbReference type="InterPro" id="IPR036721">
    <property type="entry name" value="RCK_C_sf"/>
</dbReference>
<dbReference type="InterPro" id="IPR003148">
    <property type="entry name" value="RCK_N"/>
</dbReference>
<evidence type="ECO:0000256" key="2">
    <source>
        <dbReference type="ARBA" id="ARBA00022448"/>
    </source>
</evidence>
<gene>
    <name evidence="9" type="primary">trkA</name>
    <name evidence="9" type="ORF">V8247_05055</name>
</gene>
<keyword evidence="5" id="KW-0520">NAD</keyword>
<dbReference type="PRINTS" id="PR00335">
    <property type="entry name" value="KUPTAKETRKA"/>
</dbReference>
<dbReference type="InterPro" id="IPR006037">
    <property type="entry name" value="RCK_C"/>
</dbReference>
<dbReference type="PANTHER" id="PTHR43833">
    <property type="entry name" value="POTASSIUM CHANNEL PROTEIN 2-RELATED-RELATED"/>
    <property type="match status" value="1"/>
</dbReference>
<evidence type="ECO:0000256" key="1">
    <source>
        <dbReference type="ARBA" id="ARBA00017378"/>
    </source>
</evidence>
<dbReference type="PANTHER" id="PTHR43833:SF5">
    <property type="entry name" value="TRK SYSTEM POTASSIUM UPTAKE PROTEIN TRKA"/>
    <property type="match status" value="1"/>
</dbReference>
<dbReference type="Pfam" id="PF02080">
    <property type="entry name" value="TrkA_C"/>
    <property type="match status" value="2"/>
</dbReference>
<proteinExistence type="predicted"/>
<dbReference type="RefSeq" id="WP_338736751.1">
    <property type="nucleotide sequence ID" value="NZ_CP146612.1"/>
</dbReference>
<evidence type="ECO:0000259" key="8">
    <source>
        <dbReference type="PROSITE" id="PS51202"/>
    </source>
</evidence>
<keyword evidence="2" id="KW-0813">Transport</keyword>
<dbReference type="InterPro" id="IPR006036">
    <property type="entry name" value="K_uptake_TrkA"/>
</dbReference>
<dbReference type="Pfam" id="PF02254">
    <property type="entry name" value="TrkA_N"/>
    <property type="match status" value="2"/>
</dbReference>
<evidence type="ECO:0000256" key="5">
    <source>
        <dbReference type="ARBA" id="ARBA00023027"/>
    </source>
</evidence>
<feature type="domain" description="RCK C-terminal" evidence="8">
    <location>
        <begin position="374"/>
        <end position="454"/>
    </location>
</feature>
<evidence type="ECO:0000259" key="7">
    <source>
        <dbReference type="PROSITE" id="PS51201"/>
    </source>
</evidence>
<keyword evidence="10" id="KW-1185">Reference proteome</keyword>
<feature type="domain" description="RCK C-terminal" evidence="8">
    <location>
        <begin position="152"/>
        <end position="232"/>
    </location>
</feature>
<reference evidence="9 10" key="1">
    <citation type="submission" date="2024-03" db="EMBL/GenBank/DDBJ databases">
        <title>A Dehalogenimonas Isolated from Estuarine Sediments Dihaloeliminates Chlorinated Alkanes.</title>
        <authorList>
            <person name="Yang Y."/>
            <person name="Wang H."/>
        </authorList>
    </citation>
    <scope>NUCLEOTIDE SEQUENCE [LARGE SCALE GENOMIC DNA]</scope>
    <source>
        <strain evidence="9 10">W</strain>
    </source>
</reference>
<dbReference type="InterPro" id="IPR036291">
    <property type="entry name" value="NAD(P)-bd_dom_sf"/>
</dbReference>
<organism evidence="9 10">
    <name type="scientific">Candidatus Dehalogenimonas loeffleri</name>
    <dbReference type="NCBI Taxonomy" id="3127115"/>
    <lineage>
        <taxon>Bacteria</taxon>
        <taxon>Bacillati</taxon>
        <taxon>Chloroflexota</taxon>
        <taxon>Dehalococcoidia</taxon>
        <taxon>Dehalococcoidales</taxon>
        <taxon>Dehalococcoidaceae</taxon>
        <taxon>Dehalogenimonas</taxon>
    </lineage>
</organism>
<sequence>MRIIIAGGGVVGSNIAELLSVENHDVVVIEESAALVETIQRQLDVQVIKGNAATPRILREVEANRADLVLAVTDSDETNMVICFIAKEMGAARTAARIRNPDYSGYFQLPAKSPGATRRIVRPKSLGIDIFINPEAEMAAEILSILAGFYSTPAEQFGDGVVQLREFKVEDQSLFDKKLADIKDSIPFHIVAVGHSDGGVIARPDVVLHEGDTIYIAAAGDQLERLGRIFAIPKRPTRSVAVIGGGRVGCLVAEGLARRGVRVKLVERDQDKAEEIAAKLENISVLQGDPTERDFLVQQGIGNADAVVAATENDELNILASLLAKNLGVGRTLTVINKPDYIPLAEAAGIDVAGSPAIIAARKIAHYVLRGGAIAAAVLEQSTLEAIEFVVTPVAALAGKMLSEVTIPDESVVAAIIRNGRPVVPPDDGVIESGDHILMISTLAAIPAVENLFK</sequence>
<feature type="domain" description="RCK N-terminal" evidence="7">
    <location>
        <begin position="1"/>
        <end position="121"/>
    </location>
</feature>
<keyword evidence="4" id="KW-0630">Potassium</keyword>
<dbReference type="Gene3D" id="3.40.50.720">
    <property type="entry name" value="NAD(P)-binding Rossmann-like Domain"/>
    <property type="match status" value="2"/>
</dbReference>
<accession>A0ABZ2J191</accession>
<evidence type="ECO:0000256" key="6">
    <source>
        <dbReference type="ARBA" id="ARBA00023065"/>
    </source>
</evidence>
<dbReference type="EMBL" id="CP146612">
    <property type="protein sequence ID" value="WWX24638.1"/>
    <property type="molecule type" value="Genomic_DNA"/>
</dbReference>
<dbReference type="NCBIfam" id="NF007037">
    <property type="entry name" value="PRK09496.2-4"/>
    <property type="match status" value="1"/>
</dbReference>
<dbReference type="Proteomes" id="UP001375370">
    <property type="component" value="Chromosome"/>
</dbReference>
<keyword evidence="6" id="KW-0406">Ion transport</keyword>
<evidence type="ECO:0000256" key="4">
    <source>
        <dbReference type="ARBA" id="ARBA00022958"/>
    </source>
</evidence>